<reference evidence="2 3" key="1">
    <citation type="submission" date="2020-05" db="EMBL/GenBank/DDBJ databases">
        <title>Azospirillum oleiclasticum sp. nov, a nitrogen-fixing and heavy crude oil-emulsifying bacterium isolated from the crude oil of Yumen Oilfield.</title>
        <authorList>
            <person name="Wu D."/>
            <person name="Cai M."/>
            <person name="Zhang X."/>
        </authorList>
    </citation>
    <scope>NUCLEOTIDE SEQUENCE [LARGE SCALE GENOMIC DNA]</scope>
    <source>
        <strain evidence="2 3">ROY-1-1-2</strain>
    </source>
</reference>
<feature type="transmembrane region" description="Helical" evidence="1">
    <location>
        <begin position="272"/>
        <end position="290"/>
    </location>
</feature>
<feature type="transmembrane region" description="Helical" evidence="1">
    <location>
        <begin position="398"/>
        <end position="423"/>
    </location>
</feature>
<keyword evidence="1" id="KW-1133">Transmembrane helix</keyword>
<feature type="transmembrane region" description="Helical" evidence="1">
    <location>
        <begin position="326"/>
        <end position="345"/>
    </location>
</feature>
<keyword evidence="1" id="KW-0472">Membrane</keyword>
<feature type="transmembrane region" description="Helical" evidence="1">
    <location>
        <begin position="242"/>
        <end position="266"/>
    </location>
</feature>
<dbReference type="EMBL" id="JABFDB010000028">
    <property type="protein sequence ID" value="NYZ23572.1"/>
    <property type="molecule type" value="Genomic_DNA"/>
</dbReference>
<protein>
    <submittedName>
        <fullName evidence="2">Uncharacterized protein</fullName>
    </submittedName>
</protein>
<feature type="transmembrane region" description="Helical" evidence="1">
    <location>
        <begin position="435"/>
        <end position="457"/>
    </location>
</feature>
<accession>A0ABX2TK77</accession>
<dbReference type="RefSeq" id="WP_180285347.1">
    <property type="nucleotide sequence ID" value="NZ_JABFDB010000028.1"/>
</dbReference>
<keyword evidence="1" id="KW-0812">Transmembrane</keyword>
<evidence type="ECO:0000313" key="3">
    <source>
        <dbReference type="Proteomes" id="UP000584642"/>
    </source>
</evidence>
<evidence type="ECO:0000313" key="2">
    <source>
        <dbReference type="EMBL" id="NYZ23572.1"/>
    </source>
</evidence>
<proteinExistence type="predicted"/>
<sequence length="463" mass="47577">MTAIAAHRSGAWSASFYAGFTMLTIAEAFGVGRLSVHVSVLLLAAYLAVEAARVPAIQRGTGLLLGAAGLALGAWSGRLPETAIGGAERALQFLVLFAAVACLRLPALASPSMRAVGDHVVSQPPGRRFLAVELGSHLFGAVLNLAGLQFVATVIERNRDPALRRRLAAAVLRGYSAASCWSPLFVSLAVVLTVVPGLGWLDVAPMGLCAAAVLLAIGWLSDRLTRAQPLPAPRLKAETESAPGIGGAWLRVCGLFLSLFVPTLLLVEAVPLPIPIAIGVIGPLHAILWLSAIRRGKVPGGGALPAVGRSLLAEVRGHFPALRGEVLLFTGASLFGSGLAVVIAGSGATLPLPTGDAAIPAIIVMVVACGALGLHPVVPMIVIGEAFPPARLGLPADVMAVCLLTSWGLATLASPFSALALYIGRMLGVSVWTVAWRWNGAYALGSALAVSATLVLLRRLFGA</sequence>
<feature type="transmembrane region" description="Helical" evidence="1">
    <location>
        <begin position="175"/>
        <end position="197"/>
    </location>
</feature>
<feature type="transmembrane region" description="Helical" evidence="1">
    <location>
        <begin position="91"/>
        <end position="109"/>
    </location>
</feature>
<feature type="transmembrane region" description="Helical" evidence="1">
    <location>
        <begin position="129"/>
        <end position="155"/>
    </location>
</feature>
<feature type="transmembrane region" description="Helical" evidence="1">
    <location>
        <begin position="203"/>
        <end position="221"/>
    </location>
</feature>
<feature type="transmembrane region" description="Helical" evidence="1">
    <location>
        <begin position="357"/>
        <end position="378"/>
    </location>
</feature>
<gene>
    <name evidence="2" type="ORF">HND93_28065</name>
</gene>
<name>A0ABX2TK77_9PROT</name>
<keyword evidence="3" id="KW-1185">Reference proteome</keyword>
<organism evidence="2 3">
    <name type="scientific">Azospirillum oleiclasticum</name>
    <dbReference type="NCBI Taxonomy" id="2735135"/>
    <lineage>
        <taxon>Bacteria</taxon>
        <taxon>Pseudomonadati</taxon>
        <taxon>Pseudomonadota</taxon>
        <taxon>Alphaproteobacteria</taxon>
        <taxon>Rhodospirillales</taxon>
        <taxon>Azospirillaceae</taxon>
        <taxon>Azospirillum</taxon>
    </lineage>
</organism>
<evidence type="ECO:0000256" key="1">
    <source>
        <dbReference type="SAM" id="Phobius"/>
    </source>
</evidence>
<feature type="transmembrane region" description="Helical" evidence="1">
    <location>
        <begin position="61"/>
        <end position="79"/>
    </location>
</feature>
<comment type="caution">
    <text evidence="2">The sequence shown here is derived from an EMBL/GenBank/DDBJ whole genome shotgun (WGS) entry which is preliminary data.</text>
</comment>
<dbReference type="Proteomes" id="UP000584642">
    <property type="component" value="Unassembled WGS sequence"/>
</dbReference>